<accession>A0AAV1J5U0</accession>
<proteinExistence type="predicted"/>
<evidence type="ECO:0000313" key="2">
    <source>
        <dbReference type="EMBL" id="CAK1543799.1"/>
    </source>
</evidence>
<feature type="compositionally biased region" description="Basic and acidic residues" evidence="1">
    <location>
        <begin position="189"/>
        <end position="205"/>
    </location>
</feature>
<evidence type="ECO:0000256" key="1">
    <source>
        <dbReference type="SAM" id="MobiDB-lite"/>
    </source>
</evidence>
<dbReference type="InterPro" id="IPR016024">
    <property type="entry name" value="ARM-type_fold"/>
</dbReference>
<reference evidence="2 3" key="1">
    <citation type="submission" date="2023-11" db="EMBL/GenBank/DDBJ databases">
        <authorList>
            <person name="Okamura Y."/>
        </authorList>
    </citation>
    <scope>NUCLEOTIDE SEQUENCE [LARGE SCALE GENOMIC DNA]</scope>
</reference>
<dbReference type="InterPro" id="IPR011989">
    <property type="entry name" value="ARM-like"/>
</dbReference>
<dbReference type="Proteomes" id="UP001497472">
    <property type="component" value="Unassembled WGS sequence"/>
</dbReference>
<feature type="region of interest" description="Disordered" evidence="1">
    <location>
        <begin position="222"/>
        <end position="279"/>
    </location>
</feature>
<organism evidence="2 3">
    <name type="scientific">Leptosia nina</name>
    <dbReference type="NCBI Taxonomy" id="320188"/>
    <lineage>
        <taxon>Eukaryota</taxon>
        <taxon>Metazoa</taxon>
        <taxon>Ecdysozoa</taxon>
        <taxon>Arthropoda</taxon>
        <taxon>Hexapoda</taxon>
        <taxon>Insecta</taxon>
        <taxon>Pterygota</taxon>
        <taxon>Neoptera</taxon>
        <taxon>Endopterygota</taxon>
        <taxon>Lepidoptera</taxon>
        <taxon>Glossata</taxon>
        <taxon>Ditrysia</taxon>
        <taxon>Papilionoidea</taxon>
        <taxon>Pieridae</taxon>
        <taxon>Pierinae</taxon>
        <taxon>Leptosia</taxon>
    </lineage>
</organism>
<gene>
    <name evidence="2" type="ORF">LNINA_LOCUS3594</name>
</gene>
<name>A0AAV1J5U0_9NEOP</name>
<feature type="compositionally biased region" description="Basic and acidic residues" evidence="1">
    <location>
        <begin position="262"/>
        <end position="279"/>
    </location>
</feature>
<keyword evidence="3" id="KW-1185">Reference proteome</keyword>
<comment type="caution">
    <text evidence="2">The sequence shown here is derived from an EMBL/GenBank/DDBJ whole genome shotgun (WGS) entry which is preliminary data.</text>
</comment>
<protein>
    <recommendedName>
        <fullName evidence="4">TOG domain-containing protein</fullName>
    </recommendedName>
</protein>
<evidence type="ECO:0008006" key="4">
    <source>
        <dbReference type="Google" id="ProtNLM"/>
    </source>
</evidence>
<feature type="region of interest" description="Disordered" evidence="1">
    <location>
        <begin position="189"/>
        <end position="208"/>
    </location>
</feature>
<feature type="compositionally biased region" description="Polar residues" evidence="1">
    <location>
        <begin position="230"/>
        <end position="243"/>
    </location>
</feature>
<evidence type="ECO:0000313" key="3">
    <source>
        <dbReference type="Proteomes" id="UP001497472"/>
    </source>
</evidence>
<sequence length="866" mass="96732">MEEEIEDIVGEVNYTDSQKSVTTSNVYSLDFTDSGSDRNHSSSKETYVIDYDDSDESDKTFQTSRAEETVNLKDNAGTCIKVKRDIHVDYNIKTSSSPQRCSISQEIYTQTSKTIIELAQNERSTSKIECLNSLETQTSFLSITENKTVEYHIQVVGDKTLFKPHKHLTNALVYHASIPNQMLTTNLEDKSSIHQESENEVEINKHSLTGDSDERIIKFIDEESQDSVSDEQNMTQCENTSEFETSKYDSDIEEDSLENENQDDHLQDKSEGSEIPKSIDNDIEDLYNKLSSCEDAVFTSENNVEHEVPVAGLLTPLTEESNIKKSSITDLTPSVETITNASCMKDHTNNQVVKSKSTLNGIKCKEDQNTFRLPPINSNFSCPNSPLNFMLSNATNKLTKTNTLPLVSEDHRDQVFNRWGVDKNGSGENALINIRDDTSKSRSETIQLPPIHHGEGGCNRYELRASKAKSSVNQANQAPICIKGQIKELKMTNKRTRPNVLTKVDARTSQSDVTGLEHFKFHLLHPTLDCLYSLSTGIISVIIRLSRSPSPTSTCSPDGSKLSDAAERGCEALCCELLRRLRLNSWCQTLQTLEELPKALDNFWSIISENRIADLIRQVTIHADSPRTQVARTACQILAEILKNTNYTKKPDFFEAVAILLIKTGSYCRPVRKAANVALDTVVCSVDVTQSVTAICIYGTRYMRDDTPIKRGPAKPNCCATAPRPPRAPAAFAKHFGGSSAVAAQARDRRSCITTSAIGLLDHKSALVRCASARLLVVCAAFAEGGRMLLRGRPPSVATARRHVLRSLSELLYDKNSDTRKYAERLYAMLRPLNHFEAYYLTDVDIEVAARQMKKYDRVLSIAKER</sequence>
<dbReference type="SUPFAM" id="SSF48371">
    <property type="entry name" value="ARM repeat"/>
    <property type="match status" value="1"/>
</dbReference>
<dbReference type="AlphaFoldDB" id="A0AAV1J5U0"/>
<dbReference type="Gene3D" id="1.25.10.10">
    <property type="entry name" value="Leucine-rich Repeat Variant"/>
    <property type="match status" value="1"/>
</dbReference>
<dbReference type="EMBL" id="CAVLEF010000005">
    <property type="protein sequence ID" value="CAK1543799.1"/>
    <property type="molecule type" value="Genomic_DNA"/>
</dbReference>
<feature type="compositionally biased region" description="Acidic residues" evidence="1">
    <location>
        <begin position="251"/>
        <end position="261"/>
    </location>
</feature>